<sequence length="103" mass="11221">MSYVNLTLRFADAAQARRELAEYLQDGAFPDYGAGVFFDVIGVVYRPTGAVELDDGGYEVPVFGPLPGWFLNIRVAQGEAEAIAAQLAPWQVEQAVAREWALG</sequence>
<reference evidence="1 2" key="1">
    <citation type="submission" date="2016-10" db="EMBL/GenBank/DDBJ databases">
        <title>Rhodobacter sp. LPB0142, isolated from sea water.</title>
        <authorList>
            <person name="Kim E."/>
            <person name="Yi H."/>
        </authorList>
    </citation>
    <scope>NUCLEOTIDE SEQUENCE [LARGE SCALE GENOMIC DNA]</scope>
    <source>
        <strain evidence="1 2">LPB0142</strain>
    </source>
</reference>
<evidence type="ECO:0000313" key="2">
    <source>
        <dbReference type="Proteomes" id="UP000176562"/>
    </source>
</evidence>
<protein>
    <submittedName>
        <fullName evidence="1">Uncharacterized protein</fullName>
    </submittedName>
</protein>
<keyword evidence="2" id="KW-1185">Reference proteome</keyword>
<proteinExistence type="predicted"/>
<dbReference type="STRING" id="1850250.LPB142_08285"/>
<dbReference type="KEGG" id="rhp:LPB142_08285"/>
<gene>
    <name evidence="1" type="ORF">LPB142_08285</name>
</gene>
<dbReference type="RefSeq" id="WP_068765246.1">
    <property type="nucleotide sequence ID" value="NZ_CP017781.1"/>
</dbReference>
<name>A0A1D9MBY1_9RHOB</name>
<dbReference type="Proteomes" id="UP000176562">
    <property type="component" value="Chromosome"/>
</dbReference>
<evidence type="ECO:0000313" key="1">
    <source>
        <dbReference type="EMBL" id="AOZ69313.1"/>
    </source>
</evidence>
<organism evidence="1 2">
    <name type="scientific">Rhodobacter xanthinilyticus</name>
    <dbReference type="NCBI Taxonomy" id="1850250"/>
    <lineage>
        <taxon>Bacteria</taxon>
        <taxon>Pseudomonadati</taxon>
        <taxon>Pseudomonadota</taxon>
        <taxon>Alphaproteobacteria</taxon>
        <taxon>Rhodobacterales</taxon>
        <taxon>Rhodobacter group</taxon>
        <taxon>Rhodobacter</taxon>
    </lineage>
</organism>
<accession>A0A1D9MBY1</accession>
<dbReference type="EMBL" id="CP017781">
    <property type="protein sequence ID" value="AOZ69313.1"/>
    <property type="molecule type" value="Genomic_DNA"/>
</dbReference>
<dbReference type="AlphaFoldDB" id="A0A1D9MBY1"/>